<dbReference type="OrthoDB" id="9802901at2"/>
<dbReference type="Gene3D" id="1.10.30.50">
    <property type="match status" value="1"/>
</dbReference>
<dbReference type="EMBL" id="CP029788">
    <property type="protein sequence ID" value="AWT42826.1"/>
    <property type="molecule type" value="Genomic_DNA"/>
</dbReference>
<proteinExistence type="predicted"/>
<protein>
    <submittedName>
        <fullName evidence="2">Endonuclease</fullName>
    </submittedName>
</protein>
<dbReference type="GO" id="GO:0008270">
    <property type="term" value="F:zinc ion binding"/>
    <property type="evidence" value="ECO:0007669"/>
    <property type="project" value="InterPro"/>
</dbReference>
<dbReference type="Proteomes" id="UP000247634">
    <property type="component" value="Chromosome"/>
</dbReference>
<dbReference type="GO" id="GO:0004519">
    <property type="term" value="F:endonuclease activity"/>
    <property type="evidence" value="ECO:0007669"/>
    <property type="project" value="UniProtKB-KW"/>
</dbReference>
<evidence type="ECO:0000313" key="3">
    <source>
        <dbReference type="Proteomes" id="UP000247634"/>
    </source>
</evidence>
<dbReference type="Pfam" id="PF01844">
    <property type="entry name" value="HNH"/>
    <property type="match status" value="1"/>
</dbReference>
<dbReference type="RefSeq" id="WP_110627747.1">
    <property type="nucleotide sequence ID" value="NZ_CP029788.1"/>
</dbReference>
<accession>A0A2U9NZP2</accession>
<evidence type="ECO:0000313" key="2">
    <source>
        <dbReference type="EMBL" id="AWT42826.1"/>
    </source>
</evidence>
<sequence length="98" mass="11856">MSTPREEPTPEFKTYLHCELKARHGARCFYCRRNFRRRPGRRKTLDHYIPHRVWPGWDVCNLVLACERCNLDKADSLPWPLVWLLLAVYRQDEWELTA</sequence>
<evidence type="ECO:0000259" key="1">
    <source>
        <dbReference type="Pfam" id="PF01844"/>
    </source>
</evidence>
<keyword evidence="2" id="KW-0255">Endonuclease</keyword>
<dbReference type="GO" id="GO:0003676">
    <property type="term" value="F:nucleic acid binding"/>
    <property type="evidence" value="ECO:0007669"/>
    <property type="project" value="InterPro"/>
</dbReference>
<feature type="domain" description="HNH" evidence="1">
    <location>
        <begin position="28"/>
        <end position="74"/>
    </location>
</feature>
<keyword evidence="2" id="KW-0378">Hydrolase</keyword>
<dbReference type="KEGG" id="sact:DMT42_11155"/>
<keyword evidence="2" id="KW-0540">Nuclease</keyword>
<name>A0A2U9NZP2_STRAS</name>
<dbReference type="InterPro" id="IPR002711">
    <property type="entry name" value="HNH"/>
</dbReference>
<reference evidence="2 3" key="1">
    <citation type="submission" date="2018-06" db="EMBL/GenBank/DDBJ databases">
        <title>The complete genome sequence of a nosiheptide producer Streptomyces actuosus ATCC 25421: deducing the ability of producing a new class III lantibiotics.</title>
        <authorList>
            <person name="Liu W."/>
            <person name="Sun F."/>
            <person name="Hu Y."/>
        </authorList>
    </citation>
    <scope>NUCLEOTIDE SEQUENCE [LARGE SCALE GENOMIC DNA]</scope>
    <source>
        <strain evidence="2 3">ATCC 25421</strain>
    </source>
</reference>
<organism evidence="2 3">
    <name type="scientific">Streptomyces actuosus</name>
    <dbReference type="NCBI Taxonomy" id="1885"/>
    <lineage>
        <taxon>Bacteria</taxon>
        <taxon>Bacillati</taxon>
        <taxon>Actinomycetota</taxon>
        <taxon>Actinomycetes</taxon>
        <taxon>Kitasatosporales</taxon>
        <taxon>Streptomycetaceae</taxon>
        <taxon>Streptomyces</taxon>
    </lineage>
</organism>
<gene>
    <name evidence="2" type="ORF">DMT42_11155</name>
</gene>
<keyword evidence="3" id="KW-1185">Reference proteome</keyword>
<dbReference type="AlphaFoldDB" id="A0A2U9NZP2"/>